<evidence type="ECO:0000313" key="1">
    <source>
        <dbReference type="EMBL" id="EEI25405.1"/>
    </source>
</evidence>
<sequence>MPETYHRYDCIDTATSINGIPITEWGPGDFFSSTQTNNDATASNDAFGNHKMAIQHDQSGTMTFTLDPNTAAYKQILDMAGTYQEVPISVKNKAEWVHSEHAVLQKVPNISDGTGYPTRSVIFECPDYQVEPVSDDN</sequence>
<reference evidence="1 2" key="1">
    <citation type="submission" date="2009-01" db="EMBL/GenBank/DDBJ databases">
        <authorList>
            <person name="Qin X."/>
            <person name="Bachman B."/>
            <person name="Battles P."/>
            <person name="Bell A."/>
            <person name="Bess C."/>
            <person name="Bickham C."/>
            <person name="Chaboub L."/>
            <person name="Chen D."/>
            <person name="Coyle M."/>
            <person name="Deiros D.R."/>
            <person name="Dinh H."/>
            <person name="Forbes L."/>
            <person name="Fowler G."/>
            <person name="Francisco L."/>
            <person name="Fu Q."/>
            <person name="Gubbala S."/>
            <person name="Hale W."/>
            <person name="Han Y."/>
            <person name="Hemphill L."/>
            <person name="Highlander S.K."/>
            <person name="Hirani K."/>
            <person name="Hogues M."/>
            <person name="Jackson L."/>
            <person name="Jakkamsetti A."/>
            <person name="Javaid M."/>
            <person name="Jiang H."/>
            <person name="Korchina V."/>
            <person name="Kovar C."/>
            <person name="Lara F."/>
            <person name="Lee S."/>
            <person name="Mata R."/>
            <person name="Mathew T."/>
            <person name="Moen C."/>
            <person name="Morales K."/>
            <person name="Munidasa M."/>
            <person name="Nazareth L."/>
            <person name="Ngo R."/>
            <person name="Nguyen L."/>
            <person name="Okwuonu G."/>
            <person name="Ongeri F."/>
            <person name="Patil S."/>
            <person name="Petrosino J."/>
            <person name="Pham C."/>
            <person name="Pham P."/>
            <person name="Pu L.-L."/>
            <person name="Puazo M."/>
            <person name="Raj R."/>
            <person name="Reid J."/>
            <person name="Rouhana J."/>
            <person name="Saada N."/>
            <person name="Shang Y."/>
            <person name="Simmons D."/>
            <person name="Thornton R."/>
            <person name="Warren J."/>
            <person name="Weissenberger G."/>
            <person name="Zhang J."/>
            <person name="Zhang L."/>
            <person name="Zhou C."/>
            <person name="Zhu D."/>
            <person name="Muzny D."/>
            <person name="Worley K."/>
            <person name="Gibbs R."/>
        </authorList>
    </citation>
    <scope>NUCLEOTIDE SEQUENCE [LARGE SCALE GENOMIC DNA]</scope>
    <source>
        <strain evidence="2">ATCC 8290 / DSM 20176 / CCUG 30140 / JCM 1155 / KCTC 3500 / NBRC 15886 / NCIMB 8040 / NRRL B-1843 / 9</strain>
    </source>
</reference>
<proteinExistence type="predicted"/>
<organism evidence="1 2">
    <name type="scientific">Lentilactobacillus hilgardii (strain ATCC 8290 / DSM 20176 / CCUG 30140 / JCM 1155 / KCTC 3500 / NBRC 15886 / NCIMB 8040 / NRRL B-1843 / 9)</name>
    <dbReference type="NCBI Taxonomy" id="1423757"/>
    <lineage>
        <taxon>Bacteria</taxon>
        <taxon>Bacillati</taxon>
        <taxon>Bacillota</taxon>
        <taxon>Bacilli</taxon>
        <taxon>Lactobacillales</taxon>
        <taxon>Lactobacillaceae</taxon>
        <taxon>Lentilactobacillus</taxon>
    </lineage>
</organism>
<dbReference type="PATRIC" id="fig|1423757.3.peg.2665"/>
<dbReference type="Proteomes" id="UP000003752">
    <property type="component" value="Unassembled WGS sequence"/>
</dbReference>
<dbReference type="AlphaFoldDB" id="C0XGT4"/>
<evidence type="ECO:0000313" key="2">
    <source>
        <dbReference type="Proteomes" id="UP000003752"/>
    </source>
</evidence>
<dbReference type="EMBL" id="ACGP01000089">
    <property type="protein sequence ID" value="EEI25405.1"/>
    <property type="molecule type" value="Genomic_DNA"/>
</dbReference>
<comment type="caution">
    <text evidence="1">The sequence shown here is derived from an EMBL/GenBank/DDBJ whole genome shotgun (WGS) entry which is preliminary data.</text>
</comment>
<protein>
    <recommendedName>
        <fullName evidence="3">Phage tail protein</fullName>
    </recommendedName>
</protein>
<dbReference type="SMR" id="C0XGT4"/>
<dbReference type="RefSeq" id="WP_003635312.1">
    <property type="nucleotide sequence ID" value="NZ_AZDF01000009.1"/>
</dbReference>
<keyword evidence="2" id="KW-1185">Reference proteome</keyword>
<dbReference type="HOGENOM" id="CLU_1862636_0_0_9"/>
<gene>
    <name evidence="1" type="ORF">HMPREF0519_0445</name>
</gene>
<evidence type="ECO:0008006" key="3">
    <source>
        <dbReference type="Google" id="ProtNLM"/>
    </source>
</evidence>
<accession>C0XGT4</accession>
<name>C0XGT4_LENH9</name>